<dbReference type="Proteomes" id="UP000318288">
    <property type="component" value="Unassembled WGS sequence"/>
</dbReference>
<dbReference type="Gene3D" id="1.10.1060.10">
    <property type="entry name" value="Alpha-helical ferredoxin"/>
    <property type="match status" value="1"/>
</dbReference>
<proteinExistence type="predicted"/>
<sequence>MGKPTGFKEFDRKKVPWRLPVVRINDYDEIYTEPKLEQLKEQGARCMDCGVPFCQSTTGCPIDNLIPEWNDLVYNNRWKEAIERLHKTNNFPEFTGRVCPAPCEGACVLGITNPPVTIKNIENAIVDRAWEEGWIVPEPPETRTGKTVAIVGSGPAGLSAADQLNRAGHKVTVFERADRIGGLLQYGIPNMKLSKQAIQRRIDKMTTEGITFKTGVNIGKDISPKDLQKDFDAVLLACGATKPRDLPIPNRDAVGVYPAMDFLTANTAQAVHGDSLGDGFISAEGKDVIVIGGGDTGTDCIGTSIRHGCRSLVNFELLPKPPEDRAPDNPWPQWPRVFRVDYGHEEASEKFGRDPREYQILSKEFLKDENGNLRGIKTVQVAWTKNSEGGWAMSEVAGSEKDWPAQLILLAMGFLGPEQYVAESLGLEVDPRSNFQAVHGKYTTNIDGVFAAGDCRRGQSLVVWAINEGRGAARAIDIYLEGSSNLPAPGQTMGTAMEMSV</sequence>
<keyword evidence="1" id="KW-0028">Amino-acid biosynthesis</keyword>
<gene>
    <name evidence="7" type="primary">gltB_1</name>
    <name evidence="7" type="ORF">Poly51_33160</name>
</gene>
<dbReference type="OrthoDB" id="9803192at2"/>
<dbReference type="GO" id="GO:0016639">
    <property type="term" value="F:oxidoreductase activity, acting on the CH-NH2 group of donors, NAD or NADP as acceptor"/>
    <property type="evidence" value="ECO:0007669"/>
    <property type="project" value="InterPro"/>
</dbReference>
<keyword evidence="2 7" id="KW-0560">Oxidoreductase</keyword>
<comment type="caution">
    <text evidence="7">The sequence shown here is derived from an EMBL/GenBank/DDBJ whole genome shotgun (WGS) entry which is preliminary data.</text>
</comment>
<feature type="domain" description="FAD/NAD(P)-binding" evidence="5">
    <location>
        <begin position="147"/>
        <end position="469"/>
    </location>
</feature>
<evidence type="ECO:0000256" key="4">
    <source>
        <dbReference type="ARBA" id="ARBA00029440"/>
    </source>
</evidence>
<evidence type="ECO:0000256" key="1">
    <source>
        <dbReference type="ARBA" id="ARBA00022605"/>
    </source>
</evidence>
<evidence type="ECO:0000313" key="8">
    <source>
        <dbReference type="Proteomes" id="UP000318288"/>
    </source>
</evidence>
<dbReference type="Pfam" id="PF07992">
    <property type="entry name" value="Pyr_redox_2"/>
    <property type="match status" value="1"/>
</dbReference>
<dbReference type="SUPFAM" id="SSF51971">
    <property type="entry name" value="Nucleotide-binding domain"/>
    <property type="match status" value="2"/>
</dbReference>
<dbReference type="EC" id="1.4.1.13" evidence="7"/>
<dbReference type="InterPro" id="IPR009051">
    <property type="entry name" value="Helical_ferredxn"/>
</dbReference>
<keyword evidence="3" id="KW-0314">Glutamate biosynthesis</keyword>
<dbReference type="InterPro" id="IPR023753">
    <property type="entry name" value="FAD/NAD-binding_dom"/>
</dbReference>
<dbReference type="FunFam" id="3.40.50.720:FF:000113">
    <property type="entry name" value="Glutamate synthase [NADH], amyloplastic"/>
    <property type="match status" value="1"/>
</dbReference>
<dbReference type="RefSeq" id="WP_146458786.1">
    <property type="nucleotide sequence ID" value="NZ_SJPW01000004.1"/>
</dbReference>
<dbReference type="EMBL" id="SJPW01000004">
    <property type="protein sequence ID" value="TWU54597.1"/>
    <property type="molecule type" value="Genomic_DNA"/>
</dbReference>
<evidence type="ECO:0000313" key="7">
    <source>
        <dbReference type="EMBL" id="TWU54597.1"/>
    </source>
</evidence>
<evidence type="ECO:0000259" key="6">
    <source>
        <dbReference type="Pfam" id="PF14691"/>
    </source>
</evidence>
<dbReference type="PANTHER" id="PTHR43100:SF1">
    <property type="entry name" value="GLUTAMATE SYNTHASE [NADPH] SMALL CHAIN"/>
    <property type="match status" value="1"/>
</dbReference>
<reference evidence="7 8" key="1">
    <citation type="submission" date="2019-02" db="EMBL/GenBank/DDBJ databases">
        <title>Deep-cultivation of Planctomycetes and their phenomic and genomic characterization uncovers novel biology.</title>
        <authorList>
            <person name="Wiegand S."/>
            <person name="Jogler M."/>
            <person name="Boedeker C."/>
            <person name="Pinto D."/>
            <person name="Vollmers J."/>
            <person name="Rivas-Marin E."/>
            <person name="Kohn T."/>
            <person name="Peeters S.H."/>
            <person name="Heuer A."/>
            <person name="Rast P."/>
            <person name="Oberbeckmann S."/>
            <person name="Bunk B."/>
            <person name="Jeske O."/>
            <person name="Meyerdierks A."/>
            <person name="Storesund J.E."/>
            <person name="Kallscheuer N."/>
            <person name="Luecker S."/>
            <person name="Lage O.M."/>
            <person name="Pohl T."/>
            <person name="Merkel B.J."/>
            <person name="Hornburger P."/>
            <person name="Mueller R.-W."/>
            <person name="Bruemmer F."/>
            <person name="Labrenz M."/>
            <person name="Spormann A.M."/>
            <person name="Op Den Camp H."/>
            <person name="Overmann J."/>
            <person name="Amann R."/>
            <person name="Jetten M.S.M."/>
            <person name="Mascher T."/>
            <person name="Medema M.H."/>
            <person name="Devos D.P."/>
            <person name="Kaster A.-K."/>
            <person name="Ovreas L."/>
            <person name="Rohde M."/>
            <person name="Galperin M.Y."/>
            <person name="Jogler C."/>
        </authorList>
    </citation>
    <scope>NUCLEOTIDE SEQUENCE [LARGE SCALE GENOMIC DNA]</scope>
    <source>
        <strain evidence="7 8">Poly51</strain>
    </source>
</reference>
<dbReference type="Pfam" id="PF14691">
    <property type="entry name" value="Fer4_20"/>
    <property type="match status" value="1"/>
</dbReference>
<dbReference type="FunFam" id="3.50.50.60:FF:000022">
    <property type="entry name" value="Glutamate synthase [NADH], amyloplastic"/>
    <property type="match status" value="1"/>
</dbReference>
<name>A0A5C6F2K6_9BACT</name>
<dbReference type="PANTHER" id="PTHR43100">
    <property type="entry name" value="GLUTAMATE SYNTHASE [NADPH] SMALL CHAIN"/>
    <property type="match status" value="1"/>
</dbReference>
<evidence type="ECO:0000259" key="5">
    <source>
        <dbReference type="Pfam" id="PF07992"/>
    </source>
</evidence>
<dbReference type="AlphaFoldDB" id="A0A5C6F2K6"/>
<dbReference type="Gene3D" id="3.50.50.60">
    <property type="entry name" value="FAD/NAD(P)-binding domain"/>
    <property type="match status" value="2"/>
</dbReference>
<dbReference type="PRINTS" id="PR00419">
    <property type="entry name" value="ADXRDTASE"/>
</dbReference>
<dbReference type="InterPro" id="IPR028261">
    <property type="entry name" value="DPD_II"/>
</dbReference>
<protein>
    <submittedName>
        <fullName evidence="7">Glutamate synthase [NADPH] small chain</fullName>
        <ecNumber evidence="7">1.4.1.13</ecNumber>
    </submittedName>
</protein>
<feature type="domain" description="Dihydroprymidine dehydrogenase" evidence="6">
    <location>
        <begin position="24"/>
        <end position="133"/>
    </location>
</feature>
<dbReference type="NCBIfam" id="TIGR01317">
    <property type="entry name" value="GOGAT_sm_gam"/>
    <property type="match status" value="1"/>
</dbReference>
<keyword evidence="8" id="KW-1185">Reference proteome</keyword>
<dbReference type="InterPro" id="IPR036188">
    <property type="entry name" value="FAD/NAD-bd_sf"/>
</dbReference>
<dbReference type="GO" id="GO:0051536">
    <property type="term" value="F:iron-sulfur cluster binding"/>
    <property type="evidence" value="ECO:0007669"/>
    <property type="project" value="InterPro"/>
</dbReference>
<dbReference type="SUPFAM" id="SSF46548">
    <property type="entry name" value="alpha-helical ferredoxin"/>
    <property type="match status" value="1"/>
</dbReference>
<organism evidence="7 8">
    <name type="scientific">Rubripirellula tenax</name>
    <dbReference type="NCBI Taxonomy" id="2528015"/>
    <lineage>
        <taxon>Bacteria</taxon>
        <taxon>Pseudomonadati</taxon>
        <taxon>Planctomycetota</taxon>
        <taxon>Planctomycetia</taxon>
        <taxon>Pirellulales</taxon>
        <taxon>Pirellulaceae</taxon>
        <taxon>Rubripirellula</taxon>
    </lineage>
</organism>
<evidence type="ECO:0000256" key="3">
    <source>
        <dbReference type="ARBA" id="ARBA00023164"/>
    </source>
</evidence>
<dbReference type="InterPro" id="IPR051394">
    <property type="entry name" value="Glutamate_Synthase"/>
</dbReference>
<dbReference type="GO" id="GO:0006537">
    <property type="term" value="P:glutamate biosynthetic process"/>
    <property type="evidence" value="ECO:0007669"/>
    <property type="project" value="UniProtKB-KW"/>
</dbReference>
<dbReference type="InterPro" id="IPR006005">
    <property type="entry name" value="Glut_synth_ssu1"/>
</dbReference>
<dbReference type="GO" id="GO:0004355">
    <property type="term" value="F:glutamate synthase (NADPH) activity"/>
    <property type="evidence" value="ECO:0007669"/>
    <property type="project" value="UniProtKB-EC"/>
</dbReference>
<comment type="pathway">
    <text evidence="4">Amino-acid biosynthesis.</text>
</comment>
<accession>A0A5C6F2K6</accession>
<evidence type="ECO:0000256" key="2">
    <source>
        <dbReference type="ARBA" id="ARBA00023002"/>
    </source>
</evidence>